<evidence type="ECO:0000313" key="3">
    <source>
        <dbReference type="EMBL" id="ADI65339.1"/>
    </source>
</evidence>
<dbReference type="PROSITE" id="PS51257">
    <property type="entry name" value="PROKAR_LIPOPROTEIN"/>
    <property type="match status" value="1"/>
</dbReference>
<accession>D7E4C1</accession>
<dbReference type="RefSeq" id="WP_013192352.1">
    <property type="nucleotide sequence ID" value="NC_014248.1"/>
</dbReference>
<dbReference type="KEGG" id="naz:Aazo_3811"/>
<dbReference type="Proteomes" id="UP000001511">
    <property type="component" value="Chromosome"/>
</dbReference>
<gene>
    <name evidence="3" type="ordered locus">Aazo_3811</name>
</gene>
<feature type="chain" id="PRO_5003094965" description="GerMN domain-containing protein" evidence="2">
    <location>
        <begin position="24"/>
        <end position="190"/>
    </location>
</feature>
<organism evidence="3 4">
    <name type="scientific">Nostoc azollae (strain 0708)</name>
    <name type="common">Anabaena azollae (strain 0708)</name>
    <dbReference type="NCBI Taxonomy" id="551115"/>
    <lineage>
        <taxon>Bacteria</taxon>
        <taxon>Bacillati</taxon>
        <taxon>Cyanobacteriota</taxon>
        <taxon>Cyanophyceae</taxon>
        <taxon>Nostocales</taxon>
        <taxon>Nostocaceae</taxon>
        <taxon>Trichormus</taxon>
    </lineage>
</organism>
<dbReference type="OrthoDB" id="530222at2"/>
<protein>
    <recommendedName>
        <fullName evidence="5">GerMN domain-containing protein</fullName>
    </recommendedName>
</protein>
<evidence type="ECO:0000256" key="1">
    <source>
        <dbReference type="SAM" id="MobiDB-lite"/>
    </source>
</evidence>
<sequence length="190" mass="20753">MQPKKYILSLTLLVVCTSISSCNSSNYTSRELSVPTPNSTASPRPQTSQVETQPFLTQPSPSDEAPTSANKAVSGKTTTVTLYISDTQCQDYVAKAFLVSADEPINEAVSKVLQERETADFSLAGYRVNVNNDIATIDLRIAPDSKRQIPSLSSCEQFALFGSLRKTLTSNGQWKIKEVRLTEKGEEISP</sequence>
<dbReference type="STRING" id="551115.Aazo_3811"/>
<feature type="compositionally biased region" description="Polar residues" evidence="1">
    <location>
        <begin position="35"/>
        <end position="72"/>
    </location>
</feature>
<proteinExistence type="predicted"/>
<reference evidence="3 4" key="1">
    <citation type="journal article" date="2010" name="PLoS ONE">
        <title>Genome erosion in a nitrogen-fixing vertically transmitted endosymbiotic multicellular cyanobacterium.</title>
        <authorList>
            <person name="Ran L."/>
            <person name="Larsson J."/>
            <person name="Vigil-Stenman T."/>
            <person name="Nylander J.A."/>
            <person name="Ininbergs K."/>
            <person name="Zheng W.W."/>
            <person name="Lapidus A."/>
            <person name="Lowry S."/>
            <person name="Haselkorn R."/>
            <person name="Bergman B."/>
        </authorList>
    </citation>
    <scope>NUCLEOTIDE SEQUENCE [LARGE SCALE GENOMIC DNA]</scope>
    <source>
        <strain evidence="3 4">0708</strain>
    </source>
</reference>
<keyword evidence="4" id="KW-1185">Reference proteome</keyword>
<dbReference type="eggNOG" id="ENOG5031UVV">
    <property type="taxonomic scope" value="Bacteria"/>
</dbReference>
<name>D7E4C1_NOSA0</name>
<dbReference type="EMBL" id="CP002059">
    <property type="protein sequence ID" value="ADI65339.1"/>
    <property type="molecule type" value="Genomic_DNA"/>
</dbReference>
<dbReference type="HOGENOM" id="CLU_118541_0_0_3"/>
<feature type="region of interest" description="Disordered" evidence="1">
    <location>
        <begin position="24"/>
        <end position="72"/>
    </location>
</feature>
<evidence type="ECO:0000256" key="2">
    <source>
        <dbReference type="SAM" id="SignalP"/>
    </source>
</evidence>
<evidence type="ECO:0000313" key="4">
    <source>
        <dbReference type="Proteomes" id="UP000001511"/>
    </source>
</evidence>
<feature type="signal peptide" evidence="2">
    <location>
        <begin position="1"/>
        <end position="23"/>
    </location>
</feature>
<evidence type="ECO:0008006" key="5">
    <source>
        <dbReference type="Google" id="ProtNLM"/>
    </source>
</evidence>
<dbReference type="AlphaFoldDB" id="D7E4C1"/>
<keyword evidence="2" id="KW-0732">Signal</keyword>